<keyword evidence="2" id="KW-0472">Membrane</keyword>
<reference evidence="5" key="1">
    <citation type="submission" date="2022-10" db="EMBL/GenBank/DDBJ databases">
        <title>Genome assembly of Pristionchus species.</title>
        <authorList>
            <person name="Yoshida K."/>
            <person name="Sommer R.J."/>
        </authorList>
    </citation>
    <scope>NUCLEOTIDE SEQUENCE [LARGE SCALE GENOMIC DNA]</scope>
    <source>
        <strain evidence="4 5">RS5460</strain>
    </source>
</reference>
<feature type="transmembrane region" description="Helical" evidence="2">
    <location>
        <begin position="6"/>
        <end position="30"/>
    </location>
</feature>
<feature type="non-terminal residue" evidence="3">
    <location>
        <position position="1"/>
    </location>
</feature>
<evidence type="ECO:0000313" key="3">
    <source>
        <dbReference type="EMBL" id="GMR62087.1"/>
    </source>
</evidence>
<reference evidence="3" key="2">
    <citation type="submission" date="2023-06" db="EMBL/GenBank/DDBJ databases">
        <title>Genome assembly of Pristionchus species.</title>
        <authorList>
            <person name="Yoshida K."/>
            <person name="Sommer R.J."/>
        </authorList>
    </citation>
    <scope>NUCLEOTIDE SEQUENCE</scope>
    <source>
        <strain evidence="3 5">RS5460</strain>
    </source>
</reference>
<evidence type="ECO:0000256" key="1">
    <source>
        <dbReference type="SAM" id="MobiDB-lite"/>
    </source>
</evidence>
<keyword evidence="2" id="KW-0812">Transmembrane</keyword>
<proteinExistence type="predicted"/>
<dbReference type="Proteomes" id="UP001328107">
    <property type="component" value="Unassembled WGS sequence"/>
</dbReference>
<organism evidence="3 5">
    <name type="scientific">Pristionchus mayeri</name>
    <dbReference type="NCBI Taxonomy" id="1317129"/>
    <lineage>
        <taxon>Eukaryota</taxon>
        <taxon>Metazoa</taxon>
        <taxon>Ecdysozoa</taxon>
        <taxon>Nematoda</taxon>
        <taxon>Chromadorea</taxon>
        <taxon>Rhabditida</taxon>
        <taxon>Rhabditina</taxon>
        <taxon>Diplogasteromorpha</taxon>
        <taxon>Diplogasteroidea</taxon>
        <taxon>Neodiplogasteridae</taxon>
        <taxon>Pristionchus</taxon>
    </lineage>
</organism>
<comment type="caution">
    <text evidence="3">The sequence shown here is derived from an EMBL/GenBank/DDBJ whole genome shotgun (WGS) entry which is preliminary data.</text>
</comment>
<sequence>QTYNIVHISMMCVLPLVFEFILYMLILAFLSDAEKGEFSGFRRFASRSVEANGNASNTSYHKVTLSRRLSRSANSSPPDSFAIKNHGFKDGESRRSTTAINAQGVSSLADDKQQLLMIRNELRRASHPRHQKDLNENHVPWKRTVNIVRRNARRKVRNIHPGRTNGRSTLGLSSICTLSRRLERPESMQIGEGQTIALSQLSCSPSISSSGFPTASMQFFRHSLN</sequence>
<dbReference type="EMBL" id="BTRK01000006">
    <property type="protein sequence ID" value="GMR62089.1"/>
    <property type="molecule type" value="Genomic_DNA"/>
</dbReference>
<gene>
    <name evidence="3" type="ORF">PMAYCL1PPCAC_32282</name>
    <name evidence="4" type="ORF">PMAYCL1PPCAC_32284</name>
</gene>
<accession>A0AAN5DGI1</accession>
<dbReference type="EMBL" id="BTRK01000006">
    <property type="protein sequence ID" value="GMR62087.1"/>
    <property type="molecule type" value="Genomic_DNA"/>
</dbReference>
<evidence type="ECO:0000256" key="2">
    <source>
        <dbReference type="SAM" id="Phobius"/>
    </source>
</evidence>
<dbReference type="AlphaFoldDB" id="A0AAN5DGI1"/>
<feature type="region of interest" description="Disordered" evidence="1">
    <location>
        <begin position="53"/>
        <end position="96"/>
    </location>
</feature>
<evidence type="ECO:0000313" key="5">
    <source>
        <dbReference type="Proteomes" id="UP001328107"/>
    </source>
</evidence>
<keyword evidence="2" id="KW-1133">Transmembrane helix</keyword>
<keyword evidence="5" id="KW-1185">Reference proteome</keyword>
<name>A0AAN5DGI1_9BILA</name>
<evidence type="ECO:0000313" key="4">
    <source>
        <dbReference type="EMBL" id="GMR62089.1"/>
    </source>
</evidence>
<protein>
    <submittedName>
        <fullName evidence="3">Uncharacterized protein</fullName>
    </submittedName>
</protein>